<dbReference type="InterPro" id="IPR026875">
    <property type="entry name" value="PHydrolase_assoc_dom"/>
</dbReference>
<dbReference type="AlphaFoldDB" id="A0A4R3TD87"/>
<dbReference type="PANTHER" id="PTHR11373">
    <property type="entry name" value="DEOXYNUCLEOSIDE TRIPHOSPHATE TRIPHOSPHOHYDROLASE"/>
    <property type="match status" value="1"/>
</dbReference>
<dbReference type="InterPro" id="IPR023293">
    <property type="entry name" value="dGTP_triP_hydro_central_sf"/>
</dbReference>
<dbReference type="Proteomes" id="UP000295773">
    <property type="component" value="Unassembled WGS sequence"/>
</dbReference>
<dbReference type="InterPro" id="IPR006261">
    <property type="entry name" value="dGTPase"/>
</dbReference>
<dbReference type="NCBIfam" id="NF002205">
    <property type="entry name" value="PRK01096.1"/>
    <property type="match status" value="1"/>
</dbReference>
<proteinExistence type="predicted"/>
<dbReference type="SMART" id="SM00471">
    <property type="entry name" value="HDc"/>
    <property type="match status" value="1"/>
</dbReference>
<name>A0A4R3TD87_9FIRM</name>
<protein>
    <submittedName>
        <fullName evidence="3">dGTPase</fullName>
    </submittedName>
</protein>
<dbReference type="PANTHER" id="PTHR11373:SF32">
    <property type="entry name" value="DEOXYGUANOSINETRIPHOSPHATE TRIPHOSPHOHYDROLASE"/>
    <property type="match status" value="1"/>
</dbReference>
<dbReference type="Pfam" id="PF13286">
    <property type="entry name" value="HD_assoc"/>
    <property type="match status" value="1"/>
</dbReference>
<dbReference type="SUPFAM" id="SSF109604">
    <property type="entry name" value="HD-domain/PDEase-like"/>
    <property type="match status" value="1"/>
</dbReference>
<dbReference type="RefSeq" id="WP_132224833.1">
    <property type="nucleotide sequence ID" value="NZ_JANKBG010000010.1"/>
</dbReference>
<dbReference type="GO" id="GO:0008832">
    <property type="term" value="F:dGTPase activity"/>
    <property type="evidence" value="ECO:0007669"/>
    <property type="project" value="TreeGrafter"/>
</dbReference>
<evidence type="ECO:0000313" key="4">
    <source>
        <dbReference type="Proteomes" id="UP000295773"/>
    </source>
</evidence>
<dbReference type="InterPro" id="IPR050135">
    <property type="entry name" value="dGTPase-like"/>
</dbReference>
<dbReference type="CDD" id="cd00077">
    <property type="entry name" value="HDc"/>
    <property type="match status" value="1"/>
</dbReference>
<dbReference type="InterPro" id="IPR006674">
    <property type="entry name" value="HD_domain"/>
</dbReference>
<keyword evidence="4" id="KW-1185">Reference proteome</keyword>
<dbReference type="Gene3D" id="1.10.3210.10">
    <property type="entry name" value="Hypothetical protein af1432"/>
    <property type="match status" value="1"/>
</dbReference>
<dbReference type="GO" id="GO:0006203">
    <property type="term" value="P:dGTP catabolic process"/>
    <property type="evidence" value="ECO:0007669"/>
    <property type="project" value="TreeGrafter"/>
</dbReference>
<dbReference type="Pfam" id="PF01966">
    <property type="entry name" value="HD"/>
    <property type="match status" value="1"/>
</dbReference>
<dbReference type="EMBL" id="SMBP01000010">
    <property type="protein sequence ID" value="TCU59229.1"/>
    <property type="molecule type" value="Genomic_DNA"/>
</dbReference>
<dbReference type="Gene3D" id="1.10.3410.10">
    <property type="entry name" value="putative deoxyguanosinetriphosphate triphosphohydrolase like domain"/>
    <property type="match status" value="1"/>
</dbReference>
<accession>A0A4R3TD87</accession>
<gene>
    <name evidence="3" type="ORF">EDD61_11043</name>
</gene>
<comment type="caution">
    <text evidence="3">The sequence shown here is derived from an EMBL/GenBank/DDBJ whole genome shotgun (WGS) entry which is preliminary data.</text>
</comment>
<evidence type="ECO:0000256" key="1">
    <source>
        <dbReference type="ARBA" id="ARBA00022801"/>
    </source>
</evidence>
<organism evidence="3 4">
    <name type="scientific">Longicatena caecimuris</name>
    <dbReference type="NCBI Taxonomy" id="1796635"/>
    <lineage>
        <taxon>Bacteria</taxon>
        <taxon>Bacillati</taxon>
        <taxon>Bacillota</taxon>
        <taxon>Erysipelotrichia</taxon>
        <taxon>Erysipelotrichales</taxon>
        <taxon>Erysipelotrichaceae</taxon>
        <taxon>Longicatena</taxon>
    </lineage>
</organism>
<evidence type="ECO:0000259" key="2">
    <source>
        <dbReference type="SMART" id="SM00471"/>
    </source>
</evidence>
<dbReference type="InterPro" id="IPR027432">
    <property type="entry name" value="dGTP_triphosphohydrolase_C"/>
</dbReference>
<keyword evidence="1" id="KW-0378">Hydrolase</keyword>
<dbReference type="InterPro" id="IPR003607">
    <property type="entry name" value="HD/PDEase_dom"/>
</dbReference>
<feature type="domain" description="HD/PDEase" evidence="2">
    <location>
        <begin position="60"/>
        <end position="270"/>
    </location>
</feature>
<reference evidence="3 4" key="1">
    <citation type="submission" date="2019-03" db="EMBL/GenBank/DDBJ databases">
        <title>Genomic Encyclopedia of Type Strains, Phase IV (KMG-IV): sequencing the most valuable type-strain genomes for metagenomic binning, comparative biology and taxonomic classification.</title>
        <authorList>
            <person name="Goeker M."/>
        </authorList>
    </citation>
    <scope>NUCLEOTIDE SEQUENCE [LARGE SCALE GENOMIC DNA]</scope>
    <source>
        <strain evidence="3 4">DSM 29481</strain>
    </source>
</reference>
<sequence length="475" mass="55284">MGRLQWDLITSEERIPSRKTKEAHRYRSEIESDYHRIIRSASYRRLQDKTQVFPLDHSDFVRTRLTHSMEVSSLAKLMGKQVCNVILEKQLEDEEHQPDTIKVMETLNCAGLLHDIGNPPFGHFGEFSIRDWFKKNLDIKEFKGRKLRNILDPQQIADLENFEGNAQALRIITKLHRLIGKNGMHLTSAVMDTIIKYPCDSLTMMKEKQKPKHERNLLKKKIGYFQNEQEQFAMIKNNTGTRNTRNPLCFLLEAADDLAYTFADLEDGYNKGLYTYQDLLDVVIKAGDEKGKALLEKELENGIQEQIGSKTSVDPYKYAVFSWLTKKQLYSVSRVSDAFILHYDEIMNGEFFDELNTESSEGKLINALKEFAYRRIYCHSSILKLELMGNEILSFLLDRFVDALLPYDTDIEITEIQKKYIDLLSQNYLEQYHETAKTVKSEEDKVYARLLLATDFIAGMTDSYAKRLYQELRGI</sequence>
<dbReference type="Gene3D" id="1.10.3550.10">
    <property type="entry name" value="eoxyguanosinetriphosphate triphosphohydrolase domain-like"/>
    <property type="match status" value="1"/>
</dbReference>
<evidence type="ECO:0000313" key="3">
    <source>
        <dbReference type="EMBL" id="TCU59229.1"/>
    </source>
</evidence>
<dbReference type="NCBIfam" id="TIGR01353">
    <property type="entry name" value="dGTP_triPase"/>
    <property type="match status" value="1"/>
</dbReference>